<dbReference type="PANTHER" id="PTHR31672">
    <property type="entry name" value="BNACNNG10540D PROTEIN"/>
    <property type="match status" value="1"/>
</dbReference>
<sequence length="497" mass="55285">MEGFGNEVAMWSRQREGARGREGHGLGAEGGECGCGRHSSRLAQVGDGTGCVRCCYSARLGSSRSAGAPVGDSREMSGGDRRREVMDPSLWGRLPHEILLAILAWLPLRTLARLRVVSKSWSSMWDCPVFMQFRARVAPPERYFLLFKTHGVQWFGSRKPQSCCYDPALNKLHSRMFKHFPSRYGYQVLATARGLLFCAQRPPRLYSFTSFWPEKDNENLDLMVCNPLRENCSMALPERIGTWRPCVVGMIGGEGNAYKVILASFMYGTEIYDSCSRSWRLLPATGGTNGPKPPGFNASIISRKGCVLYIGRGFSGDASSVFVFDGQSEQWSSFDLPNAGLGLQYPQLQDCGGRLFLVGHLKPLADSRNFLCYGDAFVWERVGDDVVAGVWLERYAPHPQQPCHFVDLSTPGGARLLARARPQDLLCYTKATFGAVEQACTIEHLSLFDVSSNAWWSCSNARVCSHDPLRKRRLRCGNAGVTFRGDFVFEPRIEALP</sequence>
<dbReference type="InterPro" id="IPR050796">
    <property type="entry name" value="SCF_F-box_component"/>
</dbReference>
<evidence type="ECO:0000259" key="2">
    <source>
        <dbReference type="PROSITE" id="PS50181"/>
    </source>
</evidence>
<proteinExistence type="predicted"/>
<dbReference type="InterPro" id="IPR036047">
    <property type="entry name" value="F-box-like_dom_sf"/>
</dbReference>
<dbReference type="AlphaFoldDB" id="A0A176VM23"/>
<name>A0A176VM23_MARPO</name>
<feature type="region of interest" description="Disordered" evidence="1">
    <location>
        <begin position="62"/>
        <end position="81"/>
    </location>
</feature>
<dbReference type="PANTHER" id="PTHR31672:SF2">
    <property type="entry name" value="F-BOX DOMAIN-CONTAINING PROTEIN"/>
    <property type="match status" value="1"/>
</dbReference>
<dbReference type="InterPro" id="IPR011043">
    <property type="entry name" value="Gal_Oxase/kelch_b-propeller"/>
</dbReference>
<dbReference type="InterPro" id="IPR015915">
    <property type="entry name" value="Kelch-typ_b-propeller"/>
</dbReference>
<reference evidence="3" key="1">
    <citation type="submission" date="2016-03" db="EMBL/GenBank/DDBJ databases">
        <title>Mechanisms controlling the formation of the plant cell surface in tip-growing cells are functionally conserved among land plants.</title>
        <authorList>
            <person name="Honkanen S."/>
            <person name="Jones V.A."/>
            <person name="Morieri G."/>
            <person name="Champion C."/>
            <person name="Hetherington A.J."/>
            <person name="Kelly S."/>
            <person name="Saint-Marcoux D."/>
            <person name="Proust H."/>
            <person name="Prescott H."/>
            <person name="Dolan L."/>
        </authorList>
    </citation>
    <scope>NUCLEOTIDE SEQUENCE [LARGE SCALE GENOMIC DNA]</scope>
    <source>
        <tissue evidence="3">Whole gametophyte</tissue>
    </source>
</reference>
<evidence type="ECO:0000313" key="4">
    <source>
        <dbReference type="Proteomes" id="UP000077202"/>
    </source>
</evidence>
<gene>
    <name evidence="3" type="ORF">AXG93_242s1110</name>
</gene>
<evidence type="ECO:0000313" key="3">
    <source>
        <dbReference type="EMBL" id="OAE21930.1"/>
    </source>
</evidence>
<organism evidence="3 4">
    <name type="scientific">Marchantia polymorpha subsp. ruderalis</name>
    <dbReference type="NCBI Taxonomy" id="1480154"/>
    <lineage>
        <taxon>Eukaryota</taxon>
        <taxon>Viridiplantae</taxon>
        <taxon>Streptophyta</taxon>
        <taxon>Embryophyta</taxon>
        <taxon>Marchantiophyta</taxon>
        <taxon>Marchantiopsida</taxon>
        <taxon>Marchantiidae</taxon>
        <taxon>Marchantiales</taxon>
        <taxon>Marchantiaceae</taxon>
        <taxon>Marchantia</taxon>
    </lineage>
</organism>
<dbReference type="EMBL" id="LVLJ01003307">
    <property type="protein sequence ID" value="OAE21930.1"/>
    <property type="molecule type" value="Genomic_DNA"/>
</dbReference>
<feature type="domain" description="F-box" evidence="2">
    <location>
        <begin position="88"/>
        <end position="124"/>
    </location>
</feature>
<dbReference type="Gene3D" id="1.20.1280.50">
    <property type="match status" value="1"/>
</dbReference>
<feature type="compositionally biased region" description="Basic and acidic residues" evidence="1">
    <location>
        <begin position="72"/>
        <end position="81"/>
    </location>
</feature>
<dbReference type="Proteomes" id="UP000077202">
    <property type="component" value="Unassembled WGS sequence"/>
</dbReference>
<dbReference type="PROSITE" id="PS50181">
    <property type="entry name" value="FBOX"/>
    <property type="match status" value="1"/>
</dbReference>
<dbReference type="InterPro" id="IPR001810">
    <property type="entry name" value="F-box_dom"/>
</dbReference>
<dbReference type="SUPFAM" id="SSF81383">
    <property type="entry name" value="F-box domain"/>
    <property type="match status" value="1"/>
</dbReference>
<comment type="caution">
    <text evidence="3">The sequence shown here is derived from an EMBL/GenBank/DDBJ whole genome shotgun (WGS) entry which is preliminary data.</text>
</comment>
<accession>A0A176VM23</accession>
<dbReference type="SUPFAM" id="SSF50965">
    <property type="entry name" value="Galactose oxidase, central domain"/>
    <property type="match status" value="1"/>
</dbReference>
<protein>
    <recommendedName>
        <fullName evidence="2">F-box domain-containing protein</fullName>
    </recommendedName>
</protein>
<evidence type="ECO:0000256" key="1">
    <source>
        <dbReference type="SAM" id="MobiDB-lite"/>
    </source>
</evidence>
<dbReference type="Pfam" id="PF00646">
    <property type="entry name" value="F-box"/>
    <property type="match status" value="1"/>
</dbReference>
<dbReference type="Gene3D" id="2.120.10.80">
    <property type="entry name" value="Kelch-type beta propeller"/>
    <property type="match status" value="1"/>
</dbReference>
<keyword evidence="4" id="KW-1185">Reference proteome</keyword>
<dbReference type="SMART" id="SM00256">
    <property type="entry name" value="FBOX"/>
    <property type="match status" value="1"/>
</dbReference>